<organism evidence="2 3">
    <name type="scientific">Vibrio mimicus</name>
    <dbReference type="NCBI Taxonomy" id="674"/>
    <lineage>
        <taxon>Bacteria</taxon>
        <taxon>Pseudomonadati</taxon>
        <taxon>Pseudomonadota</taxon>
        <taxon>Gammaproteobacteria</taxon>
        <taxon>Vibrionales</taxon>
        <taxon>Vibrionaceae</taxon>
        <taxon>Vibrio</taxon>
    </lineage>
</organism>
<gene>
    <name evidence="2" type="ORF">AL544_017550</name>
</gene>
<dbReference type="OrthoDB" id="5814101at2"/>
<feature type="region of interest" description="Disordered" evidence="1">
    <location>
        <begin position="189"/>
        <end position="213"/>
    </location>
</feature>
<protein>
    <submittedName>
        <fullName evidence="2">Uncharacterized protein</fullName>
    </submittedName>
</protein>
<comment type="caution">
    <text evidence="2">The sequence shown here is derived from an EMBL/GenBank/DDBJ whole genome shotgun (WGS) entry which is preliminary data.</text>
</comment>
<proteinExistence type="predicted"/>
<dbReference type="RefSeq" id="WP_000985013.1">
    <property type="nucleotide sequence ID" value="NZ_CAWMSS010000001.1"/>
</dbReference>
<evidence type="ECO:0000313" key="2">
    <source>
        <dbReference type="EMBL" id="PNM57716.1"/>
    </source>
</evidence>
<dbReference type="AlphaFoldDB" id="A0A2J9V1Q6"/>
<sequence>MMRKYQQGVATLLITSILLSVALVVTLGSYKNLFYQIKRAQNEVKARQEHWLAEGGLECVYTKSILDRVIPTASSISECNMTGHTIIFTYESLVASNPTTKIRSSIGYANVNKNIVIPSSGGGAGAIKATSNLFFNGSNSINPDPHLRASTTNEWECRAATFKGEFKIWGHLINKGLVDTVKPRKDFPSGQSCKSGFQSTISTSPKQENKDFVQDPNLDPFKDYFNTDRENWFDVMKKKEFVKISTTGLTDSSGNILYTKNNLPTPSRVENCGQLISDKIAGGEDLIWIYGSCHISDSELSSIGENIESKTPNGVVIVAHNGVFTTKGALNFKGLIYHFVSGKIDKSSGTEQYKADFSPTVDDWKSSVAETNKDLVDLKANLTGDIAHHSSLSFSDIVYYQRGAFHPSGGYVMDAVGKAALFNAALNLHFDSDAVGTALSRINQQLKWQEGSWNAQ</sequence>
<dbReference type="EMBL" id="LOSJ02000002">
    <property type="protein sequence ID" value="PNM57716.1"/>
    <property type="molecule type" value="Genomic_DNA"/>
</dbReference>
<name>A0A2J9V1Q6_VIBMI</name>
<evidence type="ECO:0000256" key="1">
    <source>
        <dbReference type="SAM" id="MobiDB-lite"/>
    </source>
</evidence>
<feature type="compositionally biased region" description="Polar residues" evidence="1">
    <location>
        <begin position="189"/>
        <end position="206"/>
    </location>
</feature>
<dbReference type="Proteomes" id="UP000053748">
    <property type="component" value="Unassembled WGS sequence"/>
</dbReference>
<keyword evidence="3" id="KW-1185">Reference proteome</keyword>
<accession>A0A2J9V1Q6</accession>
<evidence type="ECO:0000313" key="3">
    <source>
        <dbReference type="Proteomes" id="UP000053748"/>
    </source>
</evidence>
<reference evidence="2" key="1">
    <citation type="submission" date="2017-12" db="EMBL/GenBank/DDBJ databases">
        <title>FDA dAtabase for Regulatory Grade micrObial Sequences (FDA-ARGOS): Supporting development and validation of Infectious Disease Dx tests.</title>
        <authorList>
            <person name="Hoffmann M."/>
            <person name="Allard M."/>
            <person name="Evans P."/>
            <person name="Brown E."/>
            <person name="Tallon L.J."/>
            <person name="Sadzewicz L."/>
            <person name="Sengamalay N."/>
            <person name="Ott S."/>
            <person name="Godinez A."/>
            <person name="Nagaraj S."/>
            <person name="Vavikolanu K."/>
            <person name="Aluvathingal J."/>
            <person name="Nadendla S."/>
            <person name="Hobson J."/>
            <person name="Sichtig H."/>
        </authorList>
    </citation>
    <scope>NUCLEOTIDE SEQUENCE [LARGE SCALE GENOMIC DNA]</scope>
    <source>
        <strain evidence="2">FDAARGOS_113</strain>
    </source>
</reference>